<evidence type="ECO:0000256" key="10">
    <source>
        <dbReference type="ARBA" id="ARBA00023136"/>
    </source>
</evidence>
<evidence type="ECO:0000256" key="12">
    <source>
        <dbReference type="NCBIfam" id="TIGR01474"/>
    </source>
</evidence>
<feature type="transmembrane region" description="Helical" evidence="11">
    <location>
        <begin position="109"/>
        <end position="129"/>
    </location>
</feature>
<comment type="function">
    <text evidence="11">Catalyzes the prenylation of para-hydroxybenzoate (PHB) with an all-trans polyprenyl group. Mediates the second step in the final reaction sequence of ubiquinone-8 (UQ-8) biosynthesis, which is the condensation of the polyisoprenoid side chain with PHB, generating the first membrane-bound Q intermediate 3-octaprenyl-4-hydroxybenzoate.</text>
</comment>
<keyword evidence="14" id="KW-1185">Reference proteome</keyword>
<protein>
    <recommendedName>
        <fullName evidence="11 12">4-hydroxybenzoate octaprenyltransferase</fullName>
        <ecNumber evidence="11 12">2.5.1.39</ecNumber>
    </recommendedName>
    <alternativeName>
        <fullName evidence="11">4-HB polyprenyltransferase</fullName>
    </alternativeName>
</protein>
<keyword evidence="5 11" id="KW-0997">Cell inner membrane</keyword>
<feature type="transmembrane region" description="Helical" evidence="11">
    <location>
        <begin position="188"/>
        <end position="207"/>
    </location>
</feature>
<keyword evidence="10 11" id="KW-0472">Membrane</keyword>
<evidence type="ECO:0000256" key="7">
    <source>
        <dbReference type="ARBA" id="ARBA00022688"/>
    </source>
</evidence>
<name>A0ABV3Z5B2_9PROT</name>
<comment type="subcellular location">
    <subcellularLocation>
        <location evidence="11">Cell inner membrane</location>
        <topology evidence="11">Multi-pass membrane protein</topology>
    </subcellularLocation>
    <subcellularLocation>
        <location evidence="2">Membrane</location>
        <topology evidence="2">Multi-pass membrane protein</topology>
    </subcellularLocation>
</comment>
<comment type="similarity">
    <text evidence="3 11">Belongs to the UbiA prenyltransferase family.</text>
</comment>
<dbReference type="InterPro" id="IPR039653">
    <property type="entry name" value="Prenyltransferase"/>
</dbReference>
<evidence type="ECO:0000313" key="13">
    <source>
        <dbReference type="EMBL" id="MEX6632522.1"/>
    </source>
</evidence>
<evidence type="ECO:0000256" key="9">
    <source>
        <dbReference type="ARBA" id="ARBA00022989"/>
    </source>
</evidence>
<dbReference type="InterPro" id="IPR030470">
    <property type="entry name" value="UbiA_prenylTrfase_CS"/>
</dbReference>
<evidence type="ECO:0000256" key="1">
    <source>
        <dbReference type="ARBA" id="ARBA00001946"/>
    </source>
</evidence>
<dbReference type="PANTHER" id="PTHR11048:SF28">
    <property type="entry name" value="4-HYDROXYBENZOATE POLYPRENYLTRANSFERASE, MITOCHONDRIAL"/>
    <property type="match status" value="1"/>
</dbReference>
<feature type="transmembrane region" description="Helical" evidence="11">
    <location>
        <begin position="37"/>
        <end position="57"/>
    </location>
</feature>
<dbReference type="GO" id="GO:0008412">
    <property type="term" value="F:4-hydroxybenzoate polyprenyltransferase activity"/>
    <property type="evidence" value="ECO:0007669"/>
    <property type="project" value="UniProtKB-EC"/>
</dbReference>
<dbReference type="PANTHER" id="PTHR11048">
    <property type="entry name" value="PRENYLTRANSFERASES"/>
    <property type="match status" value="1"/>
</dbReference>
<comment type="caution">
    <text evidence="13">The sequence shown here is derived from an EMBL/GenBank/DDBJ whole genome shotgun (WGS) entry which is preliminary data.</text>
</comment>
<feature type="transmembrane region" description="Helical" evidence="11">
    <location>
        <begin position="63"/>
        <end position="88"/>
    </location>
</feature>
<keyword evidence="7 11" id="KW-0831">Ubiquinone biosynthesis</keyword>
<dbReference type="PROSITE" id="PS00943">
    <property type="entry name" value="UBIA"/>
    <property type="match status" value="1"/>
</dbReference>
<dbReference type="Proteomes" id="UP001560685">
    <property type="component" value="Unassembled WGS sequence"/>
</dbReference>
<sequence length="310" mass="33981">MTDSAPSTPDTAPNNWVDHTPKTIRPYLRLMRADRPIGTWLLLIPCLWGLALAAAAGHEGSNLFWYPLLFAVGAYVMRGAGCAYNDIVDRDFDAKVARTALRPIPSGQISVKKAWAFLAFLCLVGLAVLLQFNGFTVLLGLGSLVLVAGYPFMKRITYWPQAWLGLTFNWGALVGFAAAAGTLAPEAFAIYAAGVFWTLFYDTIYAHQDTEDDALIGVKSTALRLGAATPNWLVGFAGLTLLGFAVSGIFINAHPFYYVALFPAAAHFIWQIKTLDIHDSHNCLRLFKSNRDTGLLLLFAPICERIIHLL</sequence>
<dbReference type="Pfam" id="PF01040">
    <property type="entry name" value="UbiA"/>
    <property type="match status" value="1"/>
</dbReference>
<keyword evidence="11" id="KW-0460">Magnesium</keyword>
<feature type="transmembrane region" description="Helical" evidence="11">
    <location>
        <begin position="228"/>
        <end position="250"/>
    </location>
</feature>
<dbReference type="InterPro" id="IPR000537">
    <property type="entry name" value="UbiA_prenyltransferase"/>
</dbReference>
<dbReference type="Gene3D" id="1.10.357.140">
    <property type="entry name" value="UbiA prenyltransferase"/>
    <property type="match status" value="1"/>
</dbReference>
<keyword evidence="6 11" id="KW-0808">Transferase</keyword>
<evidence type="ECO:0000256" key="8">
    <source>
        <dbReference type="ARBA" id="ARBA00022692"/>
    </source>
</evidence>
<gene>
    <name evidence="11 13" type="primary">ubiA</name>
    <name evidence="13" type="ORF">ABFZ84_03085</name>
</gene>
<evidence type="ECO:0000256" key="2">
    <source>
        <dbReference type="ARBA" id="ARBA00004141"/>
    </source>
</evidence>
<proteinExistence type="inferred from homology"/>
<comment type="cofactor">
    <cofactor evidence="1 11">
        <name>Mg(2+)</name>
        <dbReference type="ChEBI" id="CHEBI:18420"/>
    </cofactor>
</comment>
<dbReference type="InterPro" id="IPR044878">
    <property type="entry name" value="UbiA_sf"/>
</dbReference>
<organism evidence="13 14">
    <name type="scientific">Hyphococcus lacteus</name>
    <dbReference type="NCBI Taxonomy" id="3143536"/>
    <lineage>
        <taxon>Bacteria</taxon>
        <taxon>Pseudomonadati</taxon>
        <taxon>Pseudomonadota</taxon>
        <taxon>Alphaproteobacteria</taxon>
        <taxon>Parvularculales</taxon>
        <taxon>Parvularculaceae</taxon>
        <taxon>Hyphococcus</taxon>
    </lineage>
</organism>
<evidence type="ECO:0000256" key="3">
    <source>
        <dbReference type="ARBA" id="ARBA00005985"/>
    </source>
</evidence>
<dbReference type="Gene3D" id="1.20.120.1780">
    <property type="entry name" value="UbiA prenyltransferase"/>
    <property type="match status" value="1"/>
</dbReference>
<dbReference type="NCBIfam" id="TIGR01474">
    <property type="entry name" value="ubiA_proteo"/>
    <property type="match status" value="1"/>
</dbReference>
<dbReference type="EMBL" id="JBEHZE010000001">
    <property type="protein sequence ID" value="MEX6632522.1"/>
    <property type="molecule type" value="Genomic_DNA"/>
</dbReference>
<keyword evidence="8 11" id="KW-0812">Transmembrane</keyword>
<dbReference type="RefSeq" id="WP_369312446.1">
    <property type="nucleotide sequence ID" value="NZ_JBEHZE010000001.1"/>
</dbReference>
<evidence type="ECO:0000256" key="6">
    <source>
        <dbReference type="ARBA" id="ARBA00022679"/>
    </source>
</evidence>
<dbReference type="EC" id="2.5.1.39" evidence="11 12"/>
<feature type="transmembrane region" description="Helical" evidence="11">
    <location>
        <begin position="162"/>
        <end position="182"/>
    </location>
</feature>
<dbReference type="HAMAP" id="MF_01635">
    <property type="entry name" value="UbiA"/>
    <property type="match status" value="1"/>
</dbReference>
<comment type="catalytic activity">
    <reaction evidence="11">
        <text>all-trans-octaprenyl diphosphate + 4-hydroxybenzoate = 4-hydroxy-3-(all-trans-octaprenyl)benzoate + diphosphate</text>
        <dbReference type="Rhea" id="RHEA:27782"/>
        <dbReference type="ChEBI" id="CHEBI:1617"/>
        <dbReference type="ChEBI" id="CHEBI:17879"/>
        <dbReference type="ChEBI" id="CHEBI:33019"/>
        <dbReference type="ChEBI" id="CHEBI:57711"/>
        <dbReference type="EC" id="2.5.1.39"/>
    </reaction>
</comment>
<keyword evidence="9 11" id="KW-1133">Transmembrane helix</keyword>
<reference evidence="13 14" key="1">
    <citation type="submission" date="2024-05" db="EMBL/GenBank/DDBJ databases">
        <title>Three bacterial strains, DH-69, EH-24, and ECK-19 isolated from coastal sediments.</title>
        <authorList>
            <person name="Ye Y.-Q."/>
            <person name="Du Z.-J."/>
        </authorList>
    </citation>
    <scope>NUCLEOTIDE SEQUENCE [LARGE SCALE GENOMIC DNA]</scope>
    <source>
        <strain evidence="13 14">ECK-19</strain>
    </source>
</reference>
<keyword evidence="4 11" id="KW-1003">Cell membrane</keyword>
<evidence type="ECO:0000313" key="14">
    <source>
        <dbReference type="Proteomes" id="UP001560685"/>
    </source>
</evidence>
<dbReference type="InterPro" id="IPR006370">
    <property type="entry name" value="HB_polyprenyltransferase-like"/>
</dbReference>
<evidence type="ECO:0000256" key="11">
    <source>
        <dbReference type="HAMAP-Rule" id="MF_01635"/>
    </source>
</evidence>
<evidence type="ECO:0000256" key="5">
    <source>
        <dbReference type="ARBA" id="ARBA00022519"/>
    </source>
</evidence>
<evidence type="ECO:0000256" key="4">
    <source>
        <dbReference type="ARBA" id="ARBA00022475"/>
    </source>
</evidence>
<dbReference type="CDD" id="cd13959">
    <property type="entry name" value="PT_UbiA_COQ2"/>
    <property type="match status" value="1"/>
</dbReference>
<comment type="pathway">
    <text evidence="11">Cofactor biosynthesis; ubiquinone biosynthesis.</text>
</comment>
<accession>A0ABV3Z5B2</accession>